<dbReference type="GO" id="GO:0005739">
    <property type="term" value="C:mitochondrion"/>
    <property type="evidence" value="ECO:0007669"/>
    <property type="project" value="TreeGrafter"/>
</dbReference>
<evidence type="ECO:0000313" key="8">
    <source>
        <dbReference type="EMBL" id="GAK67870.1"/>
    </source>
</evidence>
<comment type="similarity">
    <text evidence="5">Belongs to the peroxiredoxin family. Prx6 subfamily.</text>
</comment>
<dbReference type="EMBL" id="DF830090">
    <property type="protein sequence ID" value="GAK67870.1"/>
    <property type="molecule type" value="Genomic_DNA"/>
</dbReference>
<evidence type="ECO:0000256" key="1">
    <source>
        <dbReference type="ARBA" id="ARBA00022559"/>
    </source>
</evidence>
<reference evidence="8" key="1">
    <citation type="submission" date="2014-07" db="EMBL/GenBank/DDBJ databases">
        <title>Draft genome sequence of the yeast Pseudozyma antarctica JCM 10317 known as a producer of lipase B which used in a wide range of industrial applications.</title>
        <authorList>
            <person name="Morita T."/>
            <person name="Saika A."/>
            <person name="Koike H."/>
        </authorList>
    </citation>
    <scope>NUCLEOTIDE SEQUENCE</scope>
    <source>
        <strain evidence="8">JCM 10317</strain>
    </source>
</reference>
<feature type="region of interest" description="Disordered" evidence="6">
    <location>
        <begin position="36"/>
        <end position="56"/>
    </location>
</feature>
<dbReference type="InterPro" id="IPR013766">
    <property type="entry name" value="Thioredoxin_domain"/>
</dbReference>
<name>A0A081CMH4_PSEA2</name>
<dbReference type="Gene3D" id="3.30.1020.10">
    <property type="entry name" value="Antioxidant, Horf6, Chain A, domain2"/>
    <property type="match status" value="1"/>
</dbReference>
<dbReference type="Gene3D" id="3.40.30.10">
    <property type="entry name" value="Glutaredoxin"/>
    <property type="match status" value="1"/>
</dbReference>
<gene>
    <name evidence="8" type="ORF">PAN0_023d6100</name>
</gene>
<feature type="domain" description="Thioredoxin" evidence="7">
    <location>
        <begin position="298"/>
        <end position="461"/>
    </location>
</feature>
<dbReference type="SUPFAM" id="SSF52833">
    <property type="entry name" value="Thioredoxin-like"/>
    <property type="match status" value="1"/>
</dbReference>
<dbReference type="CDD" id="cd03016">
    <property type="entry name" value="PRX_1cys"/>
    <property type="match status" value="1"/>
</dbReference>
<dbReference type="PANTHER" id="PTHR43503">
    <property type="entry name" value="MCG48959-RELATED"/>
    <property type="match status" value="1"/>
</dbReference>
<evidence type="ECO:0000256" key="5">
    <source>
        <dbReference type="ARBA" id="ARBA00025719"/>
    </source>
</evidence>
<evidence type="ECO:0000256" key="3">
    <source>
        <dbReference type="ARBA" id="ARBA00023002"/>
    </source>
</evidence>
<keyword evidence="3" id="KW-0560">Oxidoreductase</keyword>
<dbReference type="InterPro" id="IPR019479">
    <property type="entry name" value="Peroxiredoxin_C"/>
</dbReference>
<keyword evidence="2" id="KW-0049">Antioxidant</keyword>
<dbReference type="FunFam" id="3.30.1020.10:FF:000001">
    <property type="entry name" value="1-Cys peroxiredoxin"/>
    <property type="match status" value="1"/>
</dbReference>
<dbReference type="InterPro" id="IPR036249">
    <property type="entry name" value="Thioredoxin-like_sf"/>
</dbReference>
<dbReference type="InterPro" id="IPR045020">
    <property type="entry name" value="PRX_1cys"/>
</dbReference>
<accession>A0A081CMH4</accession>
<evidence type="ECO:0000259" key="7">
    <source>
        <dbReference type="PROSITE" id="PS51352"/>
    </source>
</evidence>
<dbReference type="AlphaFoldDB" id="A0A081CMH4"/>
<sequence length="515" mass="55065">MRPTCPLIDSLDNDPLPPSSTWAEISELKRRKKLLEQTCGGGGEETSSASAPPHALGASAAAEFHASTSLRSFTSLVGQLSNRRPKTSSSRPTYARLVQERAGGKMRSPSHSASDNDAVVASALRVGVASQVVAHRQSPLGGGGRVEFKAGLRRMTTSASAGLWLLPSGLSHAKLRFWSCDLGALLAHVTPGKTHKLVAKLLGEMGGEQNVRSTPSMQRMVCGGGTGKVPSLSSLVSVSARPLFQHGAALHTHAHGPGSAQRISSNAVCDPGERFLALLIAGSAALGSPPLAAVMPGLRLGSIAPNFTAETTHGVLNFHEYLGDSWGILFSHPDDFTPVCTTELGEVARKAPEFEKRGVKIIGLSANDIASHDRWIKDINEVGNTSVNFPIIGDKDRKVSTEYDMLDALDPTNVDAKGIPFTVRDVFVIDPKKVIRLKISYPASTGRHFDEILRVIDSLQIGDKYRVTTPVNWQKGDKVIVHPSVQGEEAEKLFPGYETVKPYLRFTKDPSANAA</sequence>
<keyword evidence="1" id="KW-0575">Peroxidase</keyword>
<dbReference type="HOGENOM" id="CLU_528909_0_0_1"/>
<dbReference type="RefSeq" id="XP_014653918.1">
    <property type="nucleotide sequence ID" value="XM_014798432.1"/>
</dbReference>
<evidence type="ECO:0000256" key="6">
    <source>
        <dbReference type="SAM" id="MobiDB-lite"/>
    </source>
</evidence>
<dbReference type="FunFam" id="3.40.30.10:FF:000011">
    <property type="entry name" value="Peroxiredoxin PRX1"/>
    <property type="match status" value="1"/>
</dbReference>
<proteinExistence type="inferred from homology"/>
<evidence type="ECO:0000256" key="4">
    <source>
        <dbReference type="ARBA" id="ARBA00023284"/>
    </source>
</evidence>
<dbReference type="GO" id="GO:0045454">
    <property type="term" value="P:cell redox homeostasis"/>
    <property type="evidence" value="ECO:0007669"/>
    <property type="project" value="TreeGrafter"/>
</dbReference>
<dbReference type="PANTHER" id="PTHR43503:SF4">
    <property type="entry name" value="PEROXIREDOXIN-6"/>
    <property type="match status" value="1"/>
</dbReference>
<feature type="region of interest" description="Disordered" evidence="6">
    <location>
        <begin position="1"/>
        <end position="21"/>
    </location>
</feature>
<keyword evidence="9" id="KW-1185">Reference proteome</keyword>
<dbReference type="GeneID" id="26306923"/>
<keyword evidence="4" id="KW-0676">Redox-active center</keyword>
<dbReference type="PROSITE" id="PS51352">
    <property type="entry name" value="THIOREDOXIN_2"/>
    <property type="match status" value="1"/>
</dbReference>
<dbReference type="GO" id="GO:0051920">
    <property type="term" value="F:peroxiredoxin activity"/>
    <property type="evidence" value="ECO:0007669"/>
    <property type="project" value="InterPro"/>
</dbReference>
<dbReference type="Pfam" id="PF10417">
    <property type="entry name" value="1-cysPrx_C"/>
    <property type="match status" value="1"/>
</dbReference>
<dbReference type="Proteomes" id="UP000053758">
    <property type="component" value="Unassembled WGS sequence"/>
</dbReference>
<evidence type="ECO:0000313" key="9">
    <source>
        <dbReference type="Proteomes" id="UP000053758"/>
    </source>
</evidence>
<dbReference type="InterPro" id="IPR000866">
    <property type="entry name" value="AhpC/TSA"/>
</dbReference>
<protein>
    <submittedName>
        <fullName evidence="8">Cysteine peroxiredoxin</fullName>
    </submittedName>
</protein>
<evidence type="ECO:0000256" key="2">
    <source>
        <dbReference type="ARBA" id="ARBA00022862"/>
    </source>
</evidence>
<dbReference type="Pfam" id="PF00578">
    <property type="entry name" value="AhpC-TSA"/>
    <property type="match status" value="1"/>
</dbReference>
<organism evidence="8">
    <name type="scientific">Pseudozyma antarctica</name>
    <name type="common">Yeast</name>
    <name type="synonym">Candida antarctica</name>
    <dbReference type="NCBI Taxonomy" id="84753"/>
    <lineage>
        <taxon>Eukaryota</taxon>
        <taxon>Fungi</taxon>
        <taxon>Dikarya</taxon>
        <taxon>Basidiomycota</taxon>
        <taxon>Ustilaginomycotina</taxon>
        <taxon>Ustilaginomycetes</taxon>
        <taxon>Ustilaginales</taxon>
        <taxon>Ustilaginaceae</taxon>
        <taxon>Moesziomyces</taxon>
    </lineage>
</organism>
<dbReference type="GO" id="GO:0005829">
    <property type="term" value="C:cytosol"/>
    <property type="evidence" value="ECO:0007669"/>
    <property type="project" value="TreeGrafter"/>
</dbReference>
<feature type="compositionally biased region" description="Low complexity" evidence="6">
    <location>
        <begin position="45"/>
        <end position="56"/>
    </location>
</feature>